<evidence type="ECO:0000313" key="2">
    <source>
        <dbReference type="Proteomes" id="UP000051673"/>
    </source>
</evidence>
<dbReference type="AlphaFoldDB" id="A0A0R2JGM4"/>
<comment type="caution">
    <text evidence="1">The sequence shown here is derived from an EMBL/GenBank/DDBJ whole genome shotgun (WGS) entry which is preliminary data.</text>
</comment>
<proteinExistence type="predicted"/>
<name>A0A0R2JGM4_9LACO</name>
<protein>
    <submittedName>
        <fullName evidence="1">Uncharacterized protein</fullName>
    </submittedName>
</protein>
<dbReference type="Proteomes" id="UP000051673">
    <property type="component" value="Unassembled WGS sequence"/>
</dbReference>
<organism evidence="1 2">
    <name type="scientific">Weissella minor</name>
    <dbReference type="NCBI Taxonomy" id="1620"/>
    <lineage>
        <taxon>Bacteria</taxon>
        <taxon>Bacillati</taxon>
        <taxon>Bacillota</taxon>
        <taxon>Bacilli</taxon>
        <taxon>Lactobacillales</taxon>
        <taxon>Lactobacillaceae</taxon>
        <taxon>Weissella</taxon>
    </lineage>
</organism>
<dbReference type="PATRIC" id="fig|1620.3.peg.778"/>
<evidence type="ECO:0000313" key="1">
    <source>
        <dbReference type="EMBL" id="KRN76504.1"/>
    </source>
</evidence>
<dbReference type="EMBL" id="JQCD01000029">
    <property type="protein sequence ID" value="KRN76504.1"/>
    <property type="molecule type" value="Genomic_DNA"/>
</dbReference>
<keyword evidence="2" id="KW-1185">Reference proteome</keyword>
<gene>
    <name evidence="1" type="ORF">IV67_GL000764</name>
</gene>
<dbReference type="STRING" id="1620.IV67_GL000764"/>
<accession>A0A0R2JGM4</accession>
<reference evidence="1 2" key="1">
    <citation type="journal article" date="2015" name="Genome Announc.">
        <title>Expanding the biotechnology potential of lactobacilli through comparative genomics of 213 strains and associated genera.</title>
        <authorList>
            <person name="Sun Z."/>
            <person name="Harris H.M."/>
            <person name="McCann A."/>
            <person name="Guo C."/>
            <person name="Argimon S."/>
            <person name="Zhang W."/>
            <person name="Yang X."/>
            <person name="Jeffery I.B."/>
            <person name="Cooney J.C."/>
            <person name="Kagawa T.F."/>
            <person name="Liu W."/>
            <person name="Song Y."/>
            <person name="Salvetti E."/>
            <person name="Wrobel A."/>
            <person name="Rasinkangas P."/>
            <person name="Parkhill J."/>
            <person name="Rea M.C."/>
            <person name="O'Sullivan O."/>
            <person name="Ritari J."/>
            <person name="Douillard F.P."/>
            <person name="Paul Ross R."/>
            <person name="Yang R."/>
            <person name="Briner A.E."/>
            <person name="Felis G.E."/>
            <person name="de Vos W.M."/>
            <person name="Barrangou R."/>
            <person name="Klaenhammer T.R."/>
            <person name="Caufield P.W."/>
            <person name="Cui Y."/>
            <person name="Zhang H."/>
            <person name="O'Toole P.W."/>
        </authorList>
    </citation>
    <scope>NUCLEOTIDE SEQUENCE [LARGE SCALE GENOMIC DNA]</scope>
    <source>
        <strain evidence="1 2">DSM 20014</strain>
    </source>
</reference>
<sequence>MGAMIENNHTDQIMDNSDDVTISKYEDYLEGMAALVQGEPLTAESLKAYTVSTYQVTADNFFKINYANKSIPKFDRLCTKLFMKQTMKNLNYSYDTFQICVKRLQAISVRTVAQLDYVLSYWKPEIQDMIKKVQNECFVNFYLLPIHALPYCILKMESDDFNDMAIFVATQFSGQPMTHFDNSDVEKTLISDVDVRALTAKILA</sequence>